<organism evidence="2 3">
    <name type="scientific">Penicillium ucsense</name>
    <dbReference type="NCBI Taxonomy" id="2839758"/>
    <lineage>
        <taxon>Eukaryota</taxon>
        <taxon>Fungi</taxon>
        <taxon>Dikarya</taxon>
        <taxon>Ascomycota</taxon>
        <taxon>Pezizomycotina</taxon>
        <taxon>Eurotiomycetes</taxon>
        <taxon>Eurotiomycetidae</taxon>
        <taxon>Eurotiales</taxon>
        <taxon>Aspergillaceae</taxon>
        <taxon>Penicillium</taxon>
    </lineage>
</organism>
<feature type="region of interest" description="Disordered" evidence="1">
    <location>
        <begin position="157"/>
        <end position="221"/>
    </location>
</feature>
<keyword evidence="3" id="KW-1185">Reference proteome</keyword>
<dbReference type="AlphaFoldDB" id="A0A8J8WFJ1"/>
<dbReference type="OrthoDB" id="4227165at2759"/>
<comment type="caution">
    <text evidence="2">The sequence shown here is derived from an EMBL/GenBank/DDBJ whole genome shotgun (WGS) entry which is preliminary data.</text>
</comment>
<feature type="compositionally biased region" description="Basic and acidic residues" evidence="1">
    <location>
        <begin position="65"/>
        <end position="79"/>
    </location>
</feature>
<evidence type="ECO:0000313" key="3">
    <source>
        <dbReference type="Proteomes" id="UP000631181"/>
    </source>
</evidence>
<evidence type="ECO:0000256" key="1">
    <source>
        <dbReference type="SAM" id="MobiDB-lite"/>
    </source>
</evidence>
<protein>
    <submittedName>
        <fullName evidence="2">Uncharacterized protein</fullName>
    </submittedName>
</protein>
<feature type="compositionally biased region" description="Polar residues" evidence="1">
    <location>
        <begin position="105"/>
        <end position="117"/>
    </location>
</feature>
<feature type="compositionally biased region" description="Basic and acidic residues" evidence="1">
    <location>
        <begin position="39"/>
        <end position="57"/>
    </location>
</feature>
<proteinExistence type="predicted"/>
<accession>A0A8J8WFJ1</accession>
<dbReference type="EMBL" id="WIWV01000166">
    <property type="protein sequence ID" value="KAF7712576.1"/>
    <property type="molecule type" value="Genomic_DNA"/>
</dbReference>
<reference evidence="2" key="1">
    <citation type="journal article" date="2020" name="Front. Microbiol.">
        <title>Gene regulatory networks of Penicillium echinulatum 2HH and Penicillium oxalicum 114-2 inferred by a computational biology approach.</title>
        <authorList>
            <person name="Lenz A.R."/>
            <person name="Galan-Vasquez E."/>
            <person name="Balbinot E."/>
            <person name="De Abreu F.P."/>
            <person name="De Oliveira N.S."/>
            <person name="Da Rosa L.O."/>
            <person name="De Avila E Silva S."/>
            <person name="Camassola M."/>
            <person name="Dillon A.J.P."/>
            <person name="Perez-Rueda E."/>
        </authorList>
    </citation>
    <scope>NUCLEOTIDE SEQUENCE</scope>
    <source>
        <strain evidence="2">S1M29</strain>
    </source>
</reference>
<evidence type="ECO:0000313" key="2">
    <source>
        <dbReference type="EMBL" id="KAF7712576.1"/>
    </source>
</evidence>
<gene>
    <name evidence="2" type="ORF">PECM_002526</name>
</gene>
<feature type="region of interest" description="Disordered" evidence="1">
    <location>
        <begin position="39"/>
        <end position="142"/>
    </location>
</feature>
<name>A0A8J8WFJ1_9EURO</name>
<dbReference type="Proteomes" id="UP000631181">
    <property type="component" value="Unassembled WGS sequence"/>
</dbReference>
<sequence>MPDEPRRIIIEKSSTVRRRYQRSNKRFKFSASQLRRIEREEELERRAQAIRDKEAKRRANKKKKAEKEAKDREERKRLGLPDPCAPKIPASQPLLSAFLGAKPASTEQRSVTDSRSAGSEEEGLSEMADGFSGGDTEVDSDCFDDLDEVLLEQGLVLPGEDEHQDQCPRGGSLKADTLRDVSPKTVSLEAGGESLLPVAHEDHDGDDHAKKRIDDDDDDDSDKFSDCSVFDHVDIIQEADAIVAARLSQLKAINSLPVPSTSPSQTAAKAMMGPPALIEQAQAQALTTFIPSIPTSDSFCDDTADYLEDVFARGCGDSFSELVQLGSGAL</sequence>
<feature type="compositionally biased region" description="Basic and acidic residues" evidence="1">
    <location>
        <begin position="199"/>
        <end position="214"/>
    </location>
</feature>